<organism evidence="1 2">
    <name type="scientific">Hyunsoonleella aestuarii</name>
    <dbReference type="NCBI Taxonomy" id="912802"/>
    <lineage>
        <taxon>Bacteria</taxon>
        <taxon>Pseudomonadati</taxon>
        <taxon>Bacteroidota</taxon>
        <taxon>Flavobacteriia</taxon>
        <taxon>Flavobacteriales</taxon>
        <taxon>Flavobacteriaceae</taxon>
    </lineage>
</organism>
<dbReference type="SUPFAM" id="SSF52266">
    <property type="entry name" value="SGNH hydrolase"/>
    <property type="match status" value="1"/>
</dbReference>
<reference evidence="2" key="1">
    <citation type="journal article" date="2019" name="Int. J. Syst. Evol. Microbiol.">
        <title>The Global Catalogue of Microorganisms (GCM) 10K type strain sequencing project: providing services to taxonomists for standard genome sequencing and annotation.</title>
        <authorList>
            <consortium name="The Broad Institute Genomics Platform"/>
            <consortium name="The Broad Institute Genome Sequencing Center for Infectious Disease"/>
            <person name="Wu L."/>
            <person name="Ma J."/>
        </authorList>
    </citation>
    <scope>NUCLEOTIDE SEQUENCE [LARGE SCALE GENOMIC DNA]</scope>
    <source>
        <strain evidence="2">JCM 17452</strain>
    </source>
</reference>
<evidence type="ECO:0000313" key="2">
    <source>
        <dbReference type="Proteomes" id="UP001500027"/>
    </source>
</evidence>
<accession>A0ABP8E8B0</accession>
<protein>
    <recommendedName>
        <fullName evidence="3">SGNH/GDSL hydrolase family protein</fullName>
    </recommendedName>
</protein>
<dbReference type="EMBL" id="BAABAV010000001">
    <property type="protein sequence ID" value="GAA4268491.1"/>
    <property type="molecule type" value="Genomic_DNA"/>
</dbReference>
<evidence type="ECO:0000313" key="1">
    <source>
        <dbReference type="EMBL" id="GAA4268491.1"/>
    </source>
</evidence>
<comment type="caution">
    <text evidence="1">The sequence shown here is derived from an EMBL/GenBank/DDBJ whole genome shotgun (WGS) entry which is preliminary data.</text>
</comment>
<proteinExistence type="predicted"/>
<evidence type="ECO:0008006" key="3">
    <source>
        <dbReference type="Google" id="ProtNLM"/>
    </source>
</evidence>
<dbReference type="Gene3D" id="3.40.50.1110">
    <property type="entry name" value="SGNH hydrolase"/>
    <property type="match status" value="1"/>
</dbReference>
<name>A0ABP8E8B0_9FLAO</name>
<dbReference type="RefSeq" id="WP_139001550.1">
    <property type="nucleotide sequence ID" value="NZ_BAABAV010000001.1"/>
</dbReference>
<keyword evidence="2" id="KW-1185">Reference proteome</keyword>
<dbReference type="Proteomes" id="UP001500027">
    <property type="component" value="Unassembled WGS sequence"/>
</dbReference>
<gene>
    <name evidence="1" type="ORF">GCM10022257_05920</name>
</gene>
<dbReference type="InterPro" id="IPR036514">
    <property type="entry name" value="SGNH_hydro_sf"/>
</dbReference>
<sequence length="205" mass="23300">MFTLKNLLCFLVSTCILYQLQSQSKNSEINILFVGNSLTYTNNLPLLVKKQAKKHGVNINTKMVVKPNYALPDHWDEGKVQKLITTKAYKFVIVQQGPSSSVEGKKMLIEYGQKYDAICKENGVKLVYFMVWPSLNYYHTFEGVIKNHLTAAEINKAILCPVGEIWKKHFDTTNTYDYYGSDGFHPSKKGSEIAAKVIVESLFCK</sequence>